<feature type="compositionally biased region" description="Acidic residues" evidence="8">
    <location>
        <begin position="729"/>
        <end position="743"/>
    </location>
</feature>
<keyword evidence="11" id="KW-1185">Reference proteome</keyword>
<dbReference type="Pfam" id="PF00498">
    <property type="entry name" value="FHA"/>
    <property type="match status" value="1"/>
</dbReference>
<evidence type="ECO:0000313" key="11">
    <source>
        <dbReference type="Proteomes" id="UP001172155"/>
    </source>
</evidence>
<dbReference type="GO" id="GO:0000724">
    <property type="term" value="P:double-strand break repair via homologous recombination"/>
    <property type="evidence" value="ECO:0007669"/>
    <property type="project" value="TreeGrafter"/>
</dbReference>
<dbReference type="InterPro" id="IPR036420">
    <property type="entry name" value="BRCT_dom_sf"/>
</dbReference>
<keyword evidence="3" id="KW-0158">Chromosome</keyword>
<feature type="compositionally biased region" description="Low complexity" evidence="8">
    <location>
        <begin position="696"/>
        <end position="705"/>
    </location>
</feature>
<feature type="compositionally biased region" description="Low complexity" evidence="8">
    <location>
        <begin position="397"/>
        <end position="408"/>
    </location>
</feature>
<evidence type="ECO:0000256" key="6">
    <source>
        <dbReference type="ARBA" id="ARBA00023242"/>
    </source>
</evidence>
<evidence type="ECO:0000313" key="10">
    <source>
        <dbReference type="EMBL" id="KAK0750352.1"/>
    </source>
</evidence>
<protein>
    <recommendedName>
        <fullName evidence="9">FHA domain-containing protein</fullName>
    </recommendedName>
</protein>
<comment type="subcellular location">
    <subcellularLocation>
        <location evidence="2">Chromosome</location>
    </subcellularLocation>
    <subcellularLocation>
        <location evidence="1">Nucleus</location>
    </subcellularLocation>
</comment>
<feature type="compositionally biased region" description="Low complexity" evidence="8">
    <location>
        <begin position="767"/>
        <end position="789"/>
    </location>
</feature>
<feature type="compositionally biased region" description="Basic residues" evidence="8">
    <location>
        <begin position="486"/>
        <end position="495"/>
    </location>
</feature>
<dbReference type="InterPro" id="IPR008984">
    <property type="entry name" value="SMAD_FHA_dom_sf"/>
</dbReference>
<gene>
    <name evidence="10" type="ORF">B0T18DRAFT_366512</name>
</gene>
<organism evidence="10 11">
    <name type="scientific">Schizothecium vesticola</name>
    <dbReference type="NCBI Taxonomy" id="314040"/>
    <lineage>
        <taxon>Eukaryota</taxon>
        <taxon>Fungi</taxon>
        <taxon>Dikarya</taxon>
        <taxon>Ascomycota</taxon>
        <taxon>Pezizomycotina</taxon>
        <taxon>Sordariomycetes</taxon>
        <taxon>Sordariomycetidae</taxon>
        <taxon>Sordariales</taxon>
        <taxon>Schizotheciaceae</taxon>
        <taxon>Schizothecium</taxon>
    </lineage>
</organism>
<evidence type="ECO:0000256" key="7">
    <source>
        <dbReference type="ARBA" id="ARBA00044757"/>
    </source>
</evidence>
<feature type="domain" description="FHA" evidence="9">
    <location>
        <begin position="22"/>
        <end position="85"/>
    </location>
</feature>
<dbReference type="GO" id="GO:0003684">
    <property type="term" value="F:damaged DNA binding"/>
    <property type="evidence" value="ECO:0007669"/>
    <property type="project" value="TreeGrafter"/>
</dbReference>
<dbReference type="PANTHER" id="PTHR12162">
    <property type="entry name" value="NIBRIN-RELATED"/>
    <property type="match status" value="1"/>
</dbReference>
<dbReference type="Proteomes" id="UP001172155">
    <property type="component" value="Unassembled WGS sequence"/>
</dbReference>
<evidence type="ECO:0000256" key="5">
    <source>
        <dbReference type="ARBA" id="ARBA00023204"/>
    </source>
</evidence>
<dbReference type="Gene3D" id="2.60.200.20">
    <property type="match status" value="1"/>
</dbReference>
<evidence type="ECO:0000256" key="8">
    <source>
        <dbReference type="SAM" id="MobiDB-lite"/>
    </source>
</evidence>
<dbReference type="Gene3D" id="3.40.50.10980">
    <property type="entry name" value="Nibrin, BRCT2 domain"/>
    <property type="match status" value="1"/>
</dbReference>
<feature type="region of interest" description="Disordered" evidence="8">
    <location>
        <begin position="191"/>
        <end position="234"/>
    </location>
</feature>
<dbReference type="PANTHER" id="PTHR12162:SF0">
    <property type="entry name" value="NIBRIN"/>
    <property type="match status" value="1"/>
</dbReference>
<dbReference type="Gene3D" id="3.40.50.10190">
    <property type="entry name" value="BRCT domain"/>
    <property type="match status" value="1"/>
</dbReference>
<dbReference type="InterPro" id="IPR032429">
    <property type="entry name" value="Nibrin_BRCT2"/>
</dbReference>
<dbReference type="SMART" id="SM00240">
    <property type="entry name" value="FHA"/>
    <property type="match status" value="1"/>
</dbReference>
<evidence type="ECO:0000256" key="2">
    <source>
        <dbReference type="ARBA" id="ARBA00004286"/>
    </source>
</evidence>
<sequence>MWLLESDYFEGKQLWLRPGSTYLFGRSPSDSGQPALTDTTISRKHITLRVDNVPEGGGRNLQSRSRITLEDLNSKKGTQLNGVQIRGQSKVLSGDENVIKLGTCSKVLTIRWHPVVLSFSFTSKELRADPWETLRESLEQLDIKYSSEYEALTSHVVSKKRNTSKGLQALINGKYIVTDTFISAIVDAATPSADPEEGTLSPLERDYTGNWPNPIDHLPPRGEEPSDRPADAYAPNERRQDVFEGYTFVFYEQKQYDNLFPAITHGKGKALFKEVSPGKTDIDDFVRYVKEVAGEKGMGSFDDGSEGKGVVVVRYVPAKGGDYEWFAQFLTTFAQRLDHRPIDQREFLEAILTCDASMLRRPLQEDTEPSRQASGAQENAVPEPDTRMDVDEPEPQPQAAAQEPAEVQDIAPPPARTRARRGAPIRFKGFDLDSDDESKPEISQLVEDAAPESVPEAAAASQGSLFVSQRQESVDPADLDDDQPRNTRRPQRKRPLSPLPDHDESAFLDGIAPTAAAAKRRRIGSGQTPVAPEPPKEDKMAVDPPTPKKKAPAPRGRGKKPTEADDILEAARQFRDEVDARAEAEKKALAIADAAEVDFAQVRANHIIEECAVHFPKDTQNSDARDQEGGAASRWDPRWNGRKNFKRFRKQGEAGGRAAPRIIVELEEVKPKEYGIGDDYWLEDESSRRRKESQRETQSQAQRQPQPQPVEVEKARASALRRTVIAVDSSDEDDDEDDEDTMDVVDPSPPLSRSKTAKSAEKESSRRSQQLLQTQSQSQTTSSSRASTRGSKRPAPPEPVNTRAAKKARAAPAREEESAEDDSDDELKFRFGRRR</sequence>
<accession>A0AA40F3M3</accession>
<keyword evidence="4" id="KW-0227">DNA damage</keyword>
<feature type="compositionally biased region" description="Basic residues" evidence="8">
    <location>
        <begin position="640"/>
        <end position="649"/>
    </location>
</feature>
<dbReference type="AlphaFoldDB" id="A0AA40F3M3"/>
<dbReference type="InterPro" id="IPR000253">
    <property type="entry name" value="FHA_dom"/>
</dbReference>
<dbReference type="CDD" id="cd17741">
    <property type="entry name" value="BRCT_nibrin"/>
    <property type="match status" value="1"/>
</dbReference>
<reference evidence="10" key="1">
    <citation type="submission" date="2023-06" db="EMBL/GenBank/DDBJ databases">
        <title>Genome-scale phylogeny and comparative genomics of the fungal order Sordariales.</title>
        <authorList>
            <consortium name="Lawrence Berkeley National Laboratory"/>
            <person name="Hensen N."/>
            <person name="Bonometti L."/>
            <person name="Westerberg I."/>
            <person name="Brannstrom I.O."/>
            <person name="Guillou S."/>
            <person name="Cros-Aarteil S."/>
            <person name="Calhoun S."/>
            <person name="Haridas S."/>
            <person name="Kuo A."/>
            <person name="Mondo S."/>
            <person name="Pangilinan J."/>
            <person name="Riley R."/>
            <person name="LaButti K."/>
            <person name="Andreopoulos B."/>
            <person name="Lipzen A."/>
            <person name="Chen C."/>
            <person name="Yanf M."/>
            <person name="Daum C."/>
            <person name="Ng V."/>
            <person name="Clum A."/>
            <person name="Steindorff A."/>
            <person name="Ohm R."/>
            <person name="Martin F."/>
            <person name="Silar P."/>
            <person name="Natvig D."/>
            <person name="Lalanne C."/>
            <person name="Gautier V."/>
            <person name="Ament-velasquez S.L."/>
            <person name="Kruys A."/>
            <person name="Hutchinson M.I."/>
            <person name="Powell A.J."/>
            <person name="Barry K."/>
            <person name="Miller A.N."/>
            <person name="Grigoriev I.V."/>
            <person name="Debuchy R."/>
            <person name="Gladieux P."/>
            <person name="Thoren M.H."/>
            <person name="Johannesson H."/>
        </authorList>
    </citation>
    <scope>NUCLEOTIDE SEQUENCE</scope>
    <source>
        <strain evidence="10">SMH3187-1</strain>
    </source>
</reference>
<proteinExistence type="inferred from homology"/>
<dbReference type="GO" id="GO:0007095">
    <property type="term" value="P:mitotic G2 DNA damage checkpoint signaling"/>
    <property type="evidence" value="ECO:0007669"/>
    <property type="project" value="InterPro"/>
</dbReference>
<evidence type="ECO:0000256" key="1">
    <source>
        <dbReference type="ARBA" id="ARBA00004123"/>
    </source>
</evidence>
<dbReference type="InterPro" id="IPR040227">
    <property type="entry name" value="Nibrin-rel"/>
</dbReference>
<comment type="similarity">
    <text evidence="7">Belongs to the Nibrin family.</text>
</comment>
<comment type="caution">
    <text evidence="10">The sequence shown here is derived from an EMBL/GenBank/DDBJ whole genome shotgun (WGS) entry which is preliminary data.</text>
</comment>
<feature type="compositionally biased region" description="Low complexity" evidence="8">
    <location>
        <begin position="451"/>
        <end position="461"/>
    </location>
</feature>
<evidence type="ECO:0000256" key="3">
    <source>
        <dbReference type="ARBA" id="ARBA00022454"/>
    </source>
</evidence>
<dbReference type="GO" id="GO:0030870">
    <property type="term" value="C:Mre11 complex"/>
    <property type="evidence" value="ECO:0007669"/>
    <property type="project" value="InterPro"/>
</dbReference>
<dbReference type="InterPro" id="IPR043014">
    <property type="entry name" value="Nibrin_BRCT2_sf"/>
</dbReference>
<dbReference type="GO" id="GO:0005694">
    <property type="term" value="C:chromosome"/>
    <property type="evidence" value="ECO:0007669"/>
    <property type="project" value="UniProtKB-SubCell"/>
</dbReference>
<feature type="region of interest" description="Disordered" evidence="8">
    <location>
        <begin position="618"/>
        <end position="835"/>
    </location>
</feature>
<dbReference type="SUPFAM" id="SSF49879">
    <property type="entry name" value="SMAD/FHA domain"/>
    <property type="match status" value="1"/>
</dbReference>
<dbReference type="CDD" id="cd22667">
    <property type="entry name" value="FHA_NBN"/>
    <property type="match status" value="1"/>
</dbReference>
<dbReference type="Pfam" id="PF16508">
    <property type="entry name" value="NIBRIN_BRCT_II"/>
    <property type="match status" value="1"/>
</dbReference>
<keyword evidence="5" id="KW-0234">DNA repair</keyword>
<dbReference type="EMBL" id="JAUKUD010000003">
    <property type="protein sequence ID" value="KAK0750352.1"/>
    <property type="molecule type" value="Genomic_DNA"/>
</dbReference>
<dbReference type="PROSITE" id="PS50006">
    <property type="entry name" value="FHA_DOMAIN"/>
    <property type="match status" value="1"/>
</dbReference>
<evidence type="ECO:0000259" key="9">
    <source>
        <dbReference type="PROSITE" id="PS50006"/>
    </source>
</evidence>
<name>A0AA40F3M3_9PEZI</name>
<feature type="compositionally biased region" description="Basic and acidic residues" evidence="8">
    <location>
        <begin position="218"/>
        <end position="234"/>
    </location>
</feature>
<feature type="region of interest" description="Disordered" evidence="8">
    <location>
        <begin position="362"/>
        <end position="571"/>
    </location>
</feature>
<feature type="compositionally biased region" description="Polar residues" evidence="8">
    <location>
        <begin position="462"/>
        <end position="471"/>
    </location>
</feature>
<keyword evidence="6" id="KW-0539">Nucleus</keyword>
<feature type="compositionally biased region" description="Basic residues" evidence="8">
    <location>
        <begin position="547"/>
        <end position="559"/>
    </location>
</feature>
<evidence type="ECO:0000256" key="4">
    <source>
        <dbReference type="ARBA" id="ARBA00022763"/>
    </source>
</evidence>